<protein>
    <recommendedName>
        <fullName evidence="3">Cystatin domain-containing protein</fullName>
    </recommendedName>
</protein>
<dbReference type="Gene3D" id="3.10.450.10">
    <property type="match status" value="1"/>
</dbReference>
<reference evidence="2" key="1">
    <citation type="submission" date="2014-05" db="EMBL/GenBank/DDBJ databases">
        <authorList>
            <person name="Chronopoulou M."/>
        </authorList>
    </citation>
    <scope>NUCLEOTIDE SEQUENCE</scope>
    <source>
        <tissue evidence="2">Whole organism</tissue>
    </source>
</reference>
<accession>A0A0K2TLS1</accession>
<evidence type="ECO:0008006" key="3">
    <source>
        <dbReference type="Google" id="ProtNLM"/>
    </source>
</evidence>
<proteinExistence type="predicted"/>
<organism evidence="2">
    <name type="scientific">Lepeophtheirus salmonis</name>
    <name type="common">Salmon louse</name>
    <name type="synonym">Caligus salmonis</name>
    <dbReference type="NCBI Taxonomy" id="72036"/>
    <lineage>
        <taxon>Eukaryota</taxon>
        <taxon>Metazoa</taxon>
        <taxon>Ecdysozoa</taxon>
        <taxon>Arthropoda</taxon>
        <taxon>Crustacea</taxon>
        <taxon>Multicrustacea</taxon>
        <taxon>Hexanauplia</taxon>
        <taxon>Copepoda</taxon>
        <taxon>Siphonostomatoida</taxon>
        <taxon>Caligidae</taxon>
        <taxon>Lepeophtheirus</taxon>
    </lineage>
</organism>
<evidence type="ECO:0000313" key="2">
    <source>
        <dbReference type="EMBL" id="CDW26844.1"/>
    </source>
</evidence>
<keyword evidence="1" id="KW-0732">Signal</keyword>
<feature type="signal peptide" evidence="1">
    <location>
        <begin position="1"/>
        <end position="20"/>
    </location>
</feature>
<name>A0A0K2TLS1_LEPSM</name>
<sequence>MSRLLPVVLFSFFATQLVSATSPPFRIYEPIAVDESVRTVASKVVDQLKSYFGVREECQLIIEEIYNAKLHVSKESIYDLTMKLTVMGPGCEPETKTCSSVKIFIPQPQYCEDPSGICHNLTETYEIQCTPELVVDPAVPSINEDFEDVPNAHTDPILKEIGEEATKFLYHKFDTTNACPIHLREVVRAKRQLISDSINYEIELQVETNGADFDCEYVHKNCDNVKLHQPPLHLCPGKKFCLIPVKLNEINCVEINQIFFR</sequence>
<dbReference type="OrthoDB" id="10463818at2759"/>
<evidence type="ECO:0000256" key="1">
    <source>
        <dbReference type="SAM" id="SignalP"/>
    </source>
</evidence>
<dbReference type="AlphaFoldDB" id="A0A0K2TLS1"/>
<feature type="chain" id="PRO_5005487886" description="Cystatin domain-containing protein" evidence="1">
    <location>
        <begin position="21"/>
        <end position="261"/>
    </location>
</feature>
<dbReference type="EMBL" id="HACA01009483">
    <property type="protein sequence ID" value="CDW26844.1"/>
    <property type="molecule type" value="Transcribed_RNA"/>
</dbReference>